<keyword evidence="1" id="KW-0812">Transmembrane</keyword>
<reference evidence="3" key="1">
    <citation type="submission" date="2020-10" db="EMBL/GenBank/DDBJ databases">
        <title>Taxonomic study of unclassified bacteria belonging to the class Ktedonobacteria.</title>
        <authorList>
            <person name="Yabe S."/>
            <person name="Wang C.M."/>
            <person name="Zheng Y."/>
            <person name="Sakai Y."/>
            <person name="Cavaletti L."/>
            <person name="Monciardini P."/>
            <person name="Donadio S."/>
        </authorList>
    </citation>
    <scope>NUCLEOTIDE SEQUENCE</scope>
    <source>
        <strain evidence="3">SOSP1-1</strain>
    </source>
</reference>
<dbReference type="PRINTS" id="PR00111">
    <property type="entry name" value="ABHYDROLASE"/>
</dbReference>
<dbReference type="AlphaFoldDB" id="A0A8J3I6R3"/>
<dbReference type="Pfam" id="PF12697">
    <property type="entry name" value="Abhydrolase_6"/>
    <property type="match status" value="1"/>
</dbReference>
<organism evidence="3 4">
    <name type="scientific">Ktedonospora formicarum</name>
    <dbReference type="NCBI Taxonomy" id="2778364"/>
    <lineage>
        <taxon>Bacteria</taxon>
        <taxon>Bacillati</taxon>
        <taxon>Chloroflexota</taxon>
        <taxon>Ktedonobacteria</taxon>
        <taxon>Ktedonobacterales</taxon>
        <taxon>Ktedonobacteraceae</taxon>
        <taxon>Ktedonospora</taxon>
    </lineage>
</organism>
<comment type="caution">
    <text evidence="3">The sequence shown here is derived from an EMBL/GenBank/DDBJ whole genome shotgun (WGS) entry which is preliminary data.</text>
</comment>
<dbReference type="InterPro" id="IPR029058">
    <property type="entry name" value="AB_hydrolase_fold"/>
</dbReference>
<keyword evidence="1" id="KW-0472">Membrane</keyword>
<dbReference type="PRINTS" id="PR00412">
    <property type="entry name" value="EPOXHYDRLASE"/>
</dbReference>
<dbReference type="EMBL" id="BNJF01000002">
    <property type="protein sequence ID" value="GHO46893.1"/>
    <property type="molecule type" value="Genomic_DNA"/>
</dbReference>
<dbReference type="Gene3D" id="3.40.50.1820">
    <property type="entry name" value="alpha/beta hydrolase"/>
    <property type="match status" value="1"/>
</dbReference>
<keyword evidence="1" id="KW-1133">Transmembrane helix</keyword>
<dbReference type="Proteomes" id="UP000612362">
    <property type="component" value="Unassembled WGS sequence"/>
</dbReference>
<name>A0A8J3I6R3_9CHLR</name>
<accession>A0A8J3I6R3</accession>
<evidence type="ECO:0000256" key="1">
    <source>
        <dbReference type="SAM" id="Phobius"/>
    </source>
</evidence>
<evidence type="ECO:0000313" key="4">
    <source>
        <dbReference type="Proteomes" id="UP000612362"/>
    </source>
</evidence>
<dbReference type="RefSeq" id="WP_220196237.1">
    <property type="nucleotide sequence ID" value="NZ_BNJF01000002.1"/>
</dbReference>
<dbReference type="GO" id="GO:0016787">
    <property type="term" value="F:hydrolase activity"/>
    <property type="evidence" value="ECO:0007669"/>
    <property type="project" value="UniProtKB-KW"/>
</dbReference>
<keyword evidence="4" id="KW-1185">Reference proteome</keyword>
<protein>
    <submittedName>
        <fullName evidence="3">Hydrolase</fullName>
    </submittedName>
</protein>
<gene>
    <name evidence="3" type="ORF">KSX_50560</name>
</gene>
<dbReference type="PANTHER" id="PTHR43194">
    <property type="entry name" value="HYDROLASE ALPHA/BETA FOLD FAMILY"/>
    <property type="match status" value="1"/>
</dbReference>
<feature type="transmembrane region" description="Helical" evidence="1">
    <location>
        <begin position="134"/>
        <end position="154"/>
    </location>
</feature>
<dbReference type="InterPro" id="IPR000073">
    <property type="entry name" value="AB_hydrolase_1"/>
</dbReference>
<evidence type="ECO:0000313" key="3">
    <source>
        <dbReference type="EMBL" id="GHO46893.1"/>
    </source>
</evidence>
<proteinExistence type="predicted"/>
<keyword evidence="3" id="KW-0378">Hydrolase</keyword>
<dbReference type="InterPro" id="IPR050228">
    <property type="entry name" value="Carboxylesterase_BioH"/>
</dbReference>
<dbReference type="SUPFAM" id="SSF53474">
    <property type="entry name" value="alpha/beta-Hydrolases"/>
    <property type="match status" value="1"/>
</dbReference>
<sequence length="279" mass="30700">MSIHYLQIADGTISFEDQGQGPMVLCMPAGGDFRSEYRYLAPQLVAAGYRVVTMDIRGQGESSVDWPEYTDAALGSDMLTLIKHLGATPAFIIGTSKATGAALQASLQEPSLVRGLVLIGPFVAAPRSAFFTKLMVYLLLSPLWGVAVFNWYFLKMYPKARPDDFEEHRCRVKMMLKEPGRLRALRQLFSESSGATYARHGEIQTSTLILMGSRDPDFKDPTHEAQILAARLPHAVAQVIEGAGHHLHVEEPVVVGQRILAFLSEISSQQGITSLQEVQ</sequence>
<dbReference type="InterPro" id="IPR000639">
    <property type="entry name" value="Epox_hydrolase-like"/>
</dbReference>
<feature type="domain" description="AB hydrolase-1" evidence="2">
    <location>
        <begin position="24"/>
        <end position="255"/>
    </location>
</feature>
<dbReference type="PANTHER" id="PTHR43194:SF2">
    <property type="entry name" value="PEROXISOMAL MEMBRANE PROTEIN LPX1"/>
    <property type="match status" value="1"/>
</dbReference>
<evidence type="ECO:0000259" key="2">
    <source>
        <dbReference type="Pfam" id="PF12697"/>
    </source>
</evidence>